<dbReference type="FunFam" id="3.90.1150.10:FF:000048">
    <property type="entry name" value="Serine hydroxymethyltransferase, mitochondrial"/>
    <property type="match status" value="1"/>
</dbReference>
<evidence type="ECO:0000256" key="7">
    <source>
        <dbReference type="ARBA" id="ARBA00022679"/>
    </source>
</evidence>
<dbReference type="Pfam" id="PF00464">
    <property type="entry name" value="SHMT"/>
    <property type="match status" value="1"/>
</dbReference>
<evidence type="ECO:0000256" key="4">
    <source>
        <dbReference type="ARBA" id="ARBA00006376"/>
    </source>
</evidence>
<organism evidence="14 15">
    <name type="scientific">Alligator mississippiensis</name>
    <name type="common">American alligator</name>
    <dbReference type="NCBI Taxonomy" id="8496"/>
    <lineage>
        <taxon>Eukaryota</taxon>
        <taxon>Metazoa</taxon>
        <taxon>Chordata</taxon>
        <taxon>Craniata</taxon>
        <taxon>Vertebrata</taxon>
        <taxon>Euteleostomi</taxon>
        <taxon>Archelosauria</taxon>
        <taxon>Archosauria</taxon>
        <taxon>Crocodylia</taxon>
        <taxon>Alligatoridae</taxon>
        <taxon>Alligatorinae</taxon>
        <taxon>Alligator</taxon>
    </lineage>
</organism>
<protein>
    <recommendedName>
        <fullName evidence="11">Serine hydroxymethyltransferase</fullName>
        <ecNumber evidence="11">2.1.2.1</ecNumber>
    </recommendedName>
</protein>
<dbReference type="eggNOG" id="KOG2467">
    <property type="taxonomic scope" value="Eukaryota"/>
</dbReference>
<dbReference type="GO" id="GO:0004372">
    <property type="term" value="F:glycine hydroxymethyltransferase activity"/>
    <property type="evidence" value="ECO:0007669"/>
    <property type="project" value="UniProtKB-EC"/>
</dbReference>
<dbReference type="GO" id="GO:0005634">
    <property type="term" value="C:nucleus"/>
    <property type="evidence" value="ECO:0007669"/>
    <property type="project" value="UniProtKB-ARBA"/>
</dbReference>
<dbReference type="InterPro" id="IPR015422">
    <property type="entry name" value="PyrdxlP-dep_Trfase_small"/>
</dbReference>
<dbReference type="GO" id="GO:0035999">
    <property type="term" value="P:tetrahydrofolate interconversion"/>
    <property type="evidence" value="ECO:0007669"/>
    <property type="project" value="UniProtKB-UniPathway"/>
</dbReference>
<feature type="region of interest" description="Disordered" evidence="12">
    <location>
        <begin position="26"/>
        <end position="49"/>
    </location>
</feature>
<dbReference type="GO" id="GO:0019264">
    <property type="term" value="P:glycine biosynthetic process from serine"/>
    <property type="evidence" value="ECO:0007669"/>
    <property type="project" value="InterPro"/>
</dbReference>
<evidence type="ECO:0000256" key="5">
    <source>
        <dbReference type="ARBA" id="ARBA00022490"/>
    </source>
</evidence>
<gene>
    <name evidence="14" type="ORF">Y1Q_0019909</name>
</gene>
<dbReference type="FunFam" id="3.40.640.10:FF:000097">
    <property type="entry name" value="Serine hydroxymethyltransferase"/>
    <property type="match status" value="1"/>
</dbReference>
<keyword evidence="8 10" id="KW-0663">Pyridoxal phosphate</keyword>
<dbReference type="GO" id="GO:0005739">
    <property type="term" value="C:mitochondrion"/>
    <property type="evidence" value="ECO:0007669"/>
    <property type="project" value="TreeGrafter"/>
</dbReference>
<feature type="modified residue" description="N6-(pyridoxal phosphate)lysine" evidence="10">
    <location>
        <position position="289"/>
    </location>
</feature>
<dbReference type="InterPro" id="IPR049943">
    <property type="entry name" value="Ser_HO-MeTrfase-like"/>
</dbReference>
<feature type="domain" description="Serine hydroxymethyltransferase-like" evidence="13">
    <location>
        <begin position="58"/>
        <end position="456"/>
    </location>
</feature>
<reference evidence="14 15" key="1">
    <citation type="journal article" date="2012" name="Genome Biol.">
        <title>Sequencing three crocodilian genomes to illuminate the evolution of archosaurs and amniotes.</title>
        <authorList>
            <person name="St John J.A."/>
            <person name="Braun E.L."/>
            <person name="Isberg S.R."/>
            <person name="Miles L.G."/>
            <person name="Chong A.Y."/>
            <person name="Gongora J."/>
            <person name="Dalzell P."/>
            <person name="Moran C."/>
            <person name="Bed'hom B."/>
            <person name="Abzhanov A."/>
            <person name="Burgess S.C."/>
            <person name="Cooksey A.M."/>
            <person name="Castoe T.A."/>
            <person name="Crawford N.G."/>
            <person name="Densmore L.D."/>
            <person name="Drew J.C."/>
            <person name="Edwards S.V."/>
            <person name="Faircloth B.C."/>
            <person name="Fujita M.K."/>
            <person name="Greenwold M.J."/>
            <person name="Hoffmann F.G."/>
            <person name="Howard J.M."/>
            <person name="Iguchi T."/>
            <person name="Janes D.E."/>
            <person name="Khan S.Y."/>
            <person name="Kohno S."/>
            <person name="de Koning A.J."/>
            <person name="Lance S.L."/>
            <person name="McCarthy F.M."/>
            <person name="McCormack J.E."/>
            <person name="Merchant M.E."/>
            <person name="Peterson D.G."/>
            <person name="Pollock D.D."/>
            <person name="Pourmand N."/>
            <person name="Raney B.J."/>
            <person name="Roessler K.A."/>
            <person name="Sanford J.R."/>
            <person name="Sawyer R.H."/>
            <person name="Schmidt C.J."/>
            <person name="Triplett E.W."/>
            <person name="Tuberville T.D."/>
            <person name="Venegas-Anaya M."/>
            <person name="Howard J.T."/>
            <person name="Jarvis E.D."/>
            <person name="Guillette L.J.Jr."/>
            <person name="Glenn T.C."/>
            <person name="Green R.E."/>
            <person name="Ray D.A."/>
        </authorList>
    </citation>
    <scope>NUCLEOTIDE SEQUENCE [LARGE SCALE GENOMIC DNA]</scope>
    <source>
        <strain evidence="14">KSC_2009_1</strain>
    </source>
</reference>
<evidence type="ECO:0000256" key="6">
    <source>
        <dbReference type="ARBA" id="ARBA00022563"/>
    </source>
</evidence>
<dbReference type="GO" id="GO:0070013">
    <property type="term" value="C:intracellular organelle lumen"/>
    <property type="evidence" value="ECO:0007669"/>
    <property type="project" value="UniProtKB-ARBA"/>
</dbReference>
<keyword evidence="15" id="KW-1185">Reference proteome</keyword>
<keyword evidence="5" id="KW-0963">Cytoplasm</keyword>
<dbReference type="UniPathway" id="UPA00193"/>
<evidence type="ECO:0000256" key="2">
    <source>
        <dbReference type="ARBA" id="ARBA00004496"/>
    </source>
</evidence>
<dbReference type="InterPro" id="IPR039429">
    <property type="entry name" value="SHMT-like_dom"/>
</dbReference>
<evidence type="ECO:0000256" key="3">
    <source>
        <dbReference type="ARBA" id="ARBA00004777"/>
    </source>
</evidence>
<dbReference type="NCBIfam" id="NF000586">
    <property type="entry name" value="PRK00011.1"/>
    <property type="match status" value="1"/>
</dbReference>
<evidence type="ECO:0000256" key="12">
    <source>
        <dbReference type="SAM" id="MobiDB-lite"/>
    </source>
</evidence>
<dbReference type="STRING" id="8496.A0A151PJE9"/>
<dbReference type="PANTHER" id="PTHR11680">
    <property type="entry name" value="SERINE HYDROXYMETHYLTRANSFERASE"/>
    <property type="match status" value="1"/>
</dbReference>
<dbReference type="InterPro" id="IPR015424">
    <property type="entry name" value="PyrdxlP-dep_Trfase"/>
</dbReference>
<comment type="similarity">
    <text evidence="4 11">Belongs to the SHMT family.</text>
</comment>
<dbReference type="AlphaFoldDB" id="A0A151PJE9"/>
<name>A0A151PJE9_ALLMI</name>
<keyword evidence="9" id="KW-0007">Acetylation</keyword>
<dbReference type="CDD" id="cd00378">
    <property type="entry name" value="SHMT"/>
    <property type="match status" value="1"/>
</dbReference>
<dbReference type="HAMAP" id="MF_00051">
    <property type="entry name" value="SHMT"/>
    <property type="match status" value="1"/>
</dbReference>
<evidence type="ECO:0000256" key="11">
    <source>
        <dbReference type="RuleBase" id="RU000585"/>
    </source>
</evidence>
<comment type="pathway">
    <text evidence="3 11">One-carbon metabolism; tetrahydrofolate interconversion.</text>
</comment>
<evidence type="ECO:0000313" key="14">
    <source>
        <dbReference type="EMBL" id="KYO49113.1"/>
    </source>
</evidence>
<dbReference type="GO" id="GO:0030170">
    <property type="term" value="F:pyridoxal phosphate binding"/>
    <property type="evidence" value="ECO:0007669"/>
    <property type="project" value="InterPro"/>
</dbReference>
<evidence type="ECO:0000259" key="13">
    <source>
        <dbReference type="Pfam" id="PF00464"/>
    </source>
</evidence>
<evidence type="ECO:0000256" key="9">
    <source>
        <dbReference type="ARBA" id="ARBA00022990"/>
    </source>
</evidence>
<sequence length="513" mass="55934">MEVLGGGGFGTVIDLPHPRQPLGRWWPAAGPGRRAQHGAAPAAAGSGEVPGWTGQESLAQSDPEVWDLLRQEKDRQCRGLELIASENFCSRAALEALGSCLNNKYSEGYPGQRYYGGAEVVDRVERLCAQRALDAFDLDPACWGVNVQPYSGSPANLAAYTAVLHPHDRLMGLDLPDGGHLTHGYMTDTKRISATSIFFESMPYKLNPATGLIDYEQLEATARLFRPRLIIAGTSAYARLIDYARIKKVCEEVKAYLLADMAHISGLVAARVVPSPFEHADLVTSTTHKTLRGARSGLIFYRKGVRSVDPKSGRETLYDLEERVNFSVFPSLQGGPHNHAIAAVAVALQQTRTSAFREYSQQVLKNAKAMAEALLKRGYTLVSGGTDNHLVLVDLRPKGIDGARAERVLELVSITANKNTCPGDRSALTPGGLRLGAPALTSRRFCEGDFEQVVAFLDEGIGIALDAKKQTKKLQEFKSFLLSDEGTQARLAELRQRVETFARAFPMPGFTDH</sequence>
<dbReference type="InterPro" id="IPR001085">
    <property type="entry name" value="Ser_HO-MeTrfase"/>
</dbReference>
<dbReference type="InterPro" id="IPR015421">
    <property type="entry name" value="PyrdxlP-dep_Trfase_major"/>
</dbReference>
<keyword evidence="7 11" id="KW-0808">Transferase</keyword>
<evidence type="ECO:0000256" key="10">
    <source>
        <dbReference type="PIRSR" id="PIRSR000412-50"/>
    </source>
</evidence>
<dbReference type="SUPFAM" id="SSF53383">
    <property type="entry name" value="PLP-dependent transferases"/>
    <property type="match status" value="1"/>
</dbReference>
<dbReference type="Gene3D" id="3.90.1150.10">
    <property type="entry name" value="Aspartate Aminotransferase, domain 1"/>
    <property type="match status" value="1"/>
</dbReference>
<dbReference type="EC" id="2.1.2.1" evidence="11"/>
<comment type="subcellular location">
    <subcellularLocation>
        <location evidence="2">Cytoplasm</location>
    </subcellularLocation>
</comment>
<dbReference type="EMBL" id="AKHW03000105">
    <property type="protein sequence ID" value="KYO49113.1"/>
    <property type="molecule type" value="Genomic_DNA"/>
</dbReference>
<dbReference type="Gene3D" id="3.40.640.10">
    <property type="entry name" value="Type I PLP-dependent aspartate aminotransferase-like (Major domain)"/>
    <property type="match status" value="1"/>
</dbReference>
<evidence type="ECO:0000313" key="15">
    <source>
        <dbReference type="Proteomes" id="UP000050525"/>
    </source>
</evidence>
<dbReference type="InterPro" id="IPR019798">
    <property type="entry name" value="Ser_HO-MeTrfase_PLP_BS"/>
</dbReference>
<accession>A0A151PJE9</accession>
<evidence type="ECO:0000256" key="1">
    <source>
        <dbReference type="ARBA" id="ARBA00001933"/>
    </source>
</evidence>
<dbReference type="PANTHER" id="PTHR11680:SF28">
    <property type="entry name" value="SERINE HYDROXYMETHYLTRANSFERASE, MITOCHONDRIAL"/>
    <property type="match status" value="1"/>
</dbReference>
<dbReference type="PROSITE" id="PS00096">
    <property type="entry name" value="SHMT"/>
    <property type="match status" value="1"/>
</dbReference>
<dbReference type="GO" id="GO:0006417">
    <property type="term" value="P:regulation of translation"/>
    <property type="evidence" value="ECO:0007669"/>
    <property type="project" value="UniProtKB-ARBA"/>
</dbReference>
<proteinExistence type="inferred from homology"/>
<dbReference type="PIRSF" id="PIRSF000412">
    <property type="entry name" value="SHMT"/>
    <property type="match status" value="1"/>
</dbReference>
<comment type="function">
    <text evidence="11">Interconversion of serine and glycine.</text>
</comment>
<feature type="compositionally biased region" description="Low complexity" evidence="12">
    <location>
        <begin position="27"/>
        <end position="49"/>
    </location>
</feature>
<evidence type="ECO:0000256" key="8">
    <source>
        <dbReference type="ARBA" id="ARBA00022898"/>
    </source>
</evidence>
<comment type="caution">
    <text evidence="14">The sequence shown here is derived from an EMBL/GenBank/DDBJ whole genome shotgun (WGS) entry which is preliminary data.</text>
</comment>
<dbReference type="Proteomes" id="UP000050525">
    <property type="component" value="Unassembled WGS sequence"/>
</dbReference>
<comment type="cofactor">
    <cofactor evidence="1 10 11">
        <name>pyridoxal 5'-phosphate</name>
        <dbReference type="ChEBI" id="CHEBI:597326"/>
    </cofactor>
</comment>
<comment type="catalytic activity">
    <reaction evidence="11">
        <text>(6R)-5,10-methylene-5,6,7,8-tetrahydrofolate + glycine + H2O = (6S)-5,6,7,8-tetrahydrofolate + L-serine</text>
        <dbReference type="Rhea" id="RHEA:15481"/>
        <dbReference type="ChEBI" id="CHEBI:15377"/>
        <dbReference type="ChEBI" id="CHEBI:15636"/>
        <dbReference type="ChEBI" id="CHEBI:33384"/>
        <dbReference type="ChEBI" id="CHEBI:57305"/>
        <dbReference type="ChEBI" id="CHEBI:57453"/>
        <dbReference type="EC" id="2.1.2.1"/>
    </reaction>
</comment>
<keyword evidence="6 11" id="KW-0554">One-carbon metabolism</keyword>